<protein>
    <submittedName>
        <fullName evidence="6">Anaerobic selenocysteine-containing dehydrogenase</fullName>
    </submittedName>
</protein>
<keyword evidence="7" id="KW-1185">Reference proteome</keyword>
<dbReference type="InterPro" id="IPR006657">
    <property type="entry name" value="MoPterin_dinucl-bd_dom"/>
</dbReference>
<dbReference type="GO" id="GO:0046872">
    <property type="term" value="F:metal ion binding"/>
    <property type="evidence" value="ECO:0007669"/>
    <property type="project" value="UniProtKB-KW"/>
</dbReference>
<evidence type="ECO:0000256" key="2">
    <source>
        <dbReference type="ARBA" id="ARBA00022723"/>
    </source>
</evidence>
<evidence type="ECO:0000256" key="1">
    <source>
        <dbReference type="ARBA" id="ARBA00010312"/>
    </source>
</evidence>
<dbReference type="CDD" id="cd02781">
    <property type="entry name" value="MopB_CT_Acetylene-hydratase"/>
    <property type="match status" value="1"/>
</dbReference>
<dbReference type="STRING" id="1121395.SAMN02745215_00931"/>
<dbReference type="Pfam" id="PF00384">
    <property type="entry name" value="Molybdopterin"/>
    <property type="match status" value="1"/>
</dbReference>
<sequence>MEFKTQNDSKALPWKWEEDGYTVFRSNARTGPGCHDNCGVLMYVKDGNLMKIEGDPENPYNQGRLCPRCLAGKEMIYHPDRLLHPMKRIGARGENKWEKITWDEAYDLCEKKIKEVADKYGSESIVVMQGTGRDINGYGPRTAKSFNTPNYASFLSGNGCYIPRLVSTAFKMGDFPIADYSQFSIKRYEDPKWVPPGIIVIWGNNPVVANSDGTLGHWIVECMKRGSELIVIDPKLTWIASRAKYWLPVRPGTDAALAIAFANVICAEGLEDKEFVKKWTSGFEDFKKNSEEYPPEKVADICGIDKQLIIDAARAFANAESACLQWGVAMDHNSEGFLTGMAILDLVALTGNIEKPGSMVIAHPCFGVADTWQPASGTSVEDEEKMAKQLNQKYPALQAGRMCSPDMILEAMETAEPYPVKALWLQTTNPIVCMGGESKRVLKACQTLDFIAVVDMFMTPTALALADVILPAASFAERIGLIGHQPYYLGPIIQAIEPLGECKSDQQIIYEIGKRFDPTGNPWKNDEEFYNFVLRNTPLKYDELKEQTWLYPEFEYYKHEKGLLREDGQPGFNTSDGKYQFNCETLGFFGLETLASFEEPPESPVTTPELAKEYPLVLTTGARRWGFFHSEHRQSPSMRRLHPFPQVTMNPETAANYGIKEGDWVKIENNLGECRMKAEFLEGMRKDTVSADHAWWFPERDPEDGTLFGAFESNINLLVPMRPGKSGLANSYKTLLCKISKAD</sequence>
<dbReference type="Gene3D" id="3.40.228.10">
    <property type="entry name" value="Dimethylsulfoxide Reductase, domain 2"/>
    <property type="match status" value="1"/>
</dbReference>
<dbReference type="PANTHER" id="PTHR43742:SF6">
    <property type="entry name" value="OXIDOREDUCTASE YYAE-RELATED"/>
    <property type="match status" value="1"/>
</dbReference>
<dbReference type="SMART" id="SM00926">
    <property type="entry name" value="Molybdop_Fe4S4"/>
    <property type="match status" value="1"/>
</dbReference>
<keyword evidence="4" id="KW-0411">Iron-sulfur</keyword>
<reference evidence="7" key="1">
    <citation type="submission" date="2016-12" db="EMBL/GenBank/DDBJ databases">
        <authorList>
            <person name="Varghese N."/>
            <person name="Submissions S."/>
        </authorList>
    </citation>
    <scope>NUCLEOTIDE SEQUENCE [LARGE SCALE GENOMIC DNA]</scope>
    <source>
        <strain evidence="7">DSM 11544</strain>
    </source>
</reference>
<dbReference type="SUPFAM" id="SSF53706">
    <property type="entry name" value="Formate dehydrogenase/DMSO reductase, domains 1-3"/>
    <property type="match status" value="1"/>
</dbReference>
<organism evidence="6 7">
    <name type="scientific">Desulfitobacterium chlororespirans DSM 11544</name>
    <dbReference type="NCBI Taxonomy" id="1121395"/>
    <lineage>
        <taxon>Bacteria</taxon>
        <taxon>Bacillati</taxon>
        <taxon>Bacillota</taxon>
        <taxon>Clostridia</taxon>
        <taxon>Eubacteriales</taxon>
        <taxon>Desulfitobacteriaceae</taxon>
        <taxon>Desulfitobacterium</taxon>
    </lineage>
</organism>
<dbReference type="RefSeq" id="WP_072771488.1">
    <property type="nucleotide sequence ID" value="NZ_FRDN01000004.1"/>
</dbReference>
<dbReference type="InterPro" id="IPR037949">
    <property type="entry name" value="MopB_CT_Acetylene-hydratase"/>
</dbReference>
<evidence type="ECO:0000259" key="5">
    <source>
        <dbReference type="PROSITE" id="PS51669"/>
    </source>
</evidence>
<dbReference type="GO" id="GO:0043546">
    <property type="term" value="F:molybdopterin cofactor binding"/>
    <property type="evidence" value="ECO:0007669"/>
    <property type="project" value="InterPro"/>
</dbReference>
<dbReference type="Gene3D" id="3.40.50.740">
    <property type="match status" value="1"/>
</dbReference>
<dbReference type="Gene3D" id="2.20.25.90">
    <property type="entry name" value="ADC-like domains"/>
    <property type="match status" value="1"/>
</dbReference>
<gene>
    <name evidence="6" type="ORF">SAMN02745215_00931</name>
</gene>
<evidence type="ECO:0000313" key="7">
    <source>
        <dbReference type="Proteomes" id="UP000184010"/>
    </source>
</evidence>
<dbReference type="PROSITE" id="PS51669">
    <property type="entry name" value="4FE4S_MOW_BIS_MGD"/>
    <property type="match status" value="1"/>
</dbReference>
<dbReference type="GO" id="GO:0051536">
    <property type="term" value="F:iron-sulfur cluster binding"/>
    <property type="evidence" value="ECO:0007669"/>
    <property type="project" value="UniProtKB-KW"/>
</dbReference>
<proteinExistence type="inferred from homology"/>
<feature type="domain" description="4Fe-4S Mo/W bis-MGD-type" evidence="5">
    <location>
        <begin position="24"/>
        <end position="80"/>
    </location>
</feature>
<dbReference type="SUPFAM" id="SSF50692">
    <property type="entry name" value="ADC-like"/>
    <property type="match status" value="1"/>
</dbReference>
<dbReference type="InterPro" id="IPR006963">
    <property type="entry name" value="Mopterin_OxRdtase_4Fe-4S_dom"/>
</dbReference>
<dbReference type="Pfam" id="PF01568">
    <property type="entry name" value="Molydop_binding"/>
    <property type="match status" value="1"/>
</dbReference>
<dbReference type="Pfam" id="PF04879">
    <property type="entry name" value="Molybdop_Fe4S4"/>
    <property type="match status" value="1"/>
</dbReference>
<dbReference type="GO" id="GO:0018818">
    <property type="term" value="F:acetylene hydratase activity"/>
    <property type="evidence" value="ECO:0007669"/>
    <property type="project" value="InterPro"/>
</dbReference>
<dbReference type="PANTHER" id="PTHR43742">
    <property type="entry name" value="TRIMETHYLAMINE-N-OXIDE REDUCTASE"/>
    <property type="match status" value="1"/>
</dbReference>
<keyword evidence="2" id="KW-0479">Metal-binding</keyword>
<accession>A0A1M7SJ20</accession>
<comment type="similarity">
    <text evidence="1">Belongs to the prokaryotic molybdopterin-containing oxidoreductase family.</text>
</comment>
<dbReference type="InterPro" id="IPR009010">
    <property type="entry name" value="Asp_de-COase-like_dom_sf"/>
</dbReference>
<evidence type="ECO:0000256" key="3">
    <source>
        <dbReference type="ARBA" id="ARBA00023004"/>
    </source>
</evidence>
<dbReference type="InterPro" id="IPR050612">
    <property type="entry name" value="Prok_Mopterin_Oxidored"/>
</dbReference>
<dbReference type="Gene3D" id="2.40.40.20">
    <property type="match status" value="1"/>
</dbReference>
<name>A0A1M7SJ20_9FIRM</name>
<dbReference type="EMBL" id="FRDN01000004">
    <property type="protein sequence ID" value="SHN58474.1"/>
    <property type="molecule type" value="Genomic_DNA"/>
</dbReference>
<dbReference type="Proteomes" id="UP000184010">
    <property type="component" value="Unassembled WGS sequence"/>
</dbReference>
<dbReference type="GO" id="GO:0016491">
    <property type="term" value="F:oxidoreductase activity"/>
    <property type="evidence" value="ECO:0007669"/>
    <property type="project" value="InterPro"/>
</dbReference>
<dbReference type="AlphaFoldDB" id="A0A1M7SJ20"/>
<evidence type="ECO:0000256" key="4">
    <source>
        <dbReference type="ARBA" id="ARBA00023014"/>
    </source>
</evidence>
<dbReference type="InterPro" id="IPR006656">
    <property type="entry name" value="Mopterin_OxRdtase"/>
</dbReference>
<keyword evidence="3" id="KW-0408">Iron</keyword>
<evidence type="ECO:0000313" key="6">
    <source>
        <dbReference type="EMBL" id="SHN58474.1"/>
    </source>
</evidence>